<dbReference type="InterPro" id="IPR025140">
    <property type="entry name" value="Holin_2-3"/>
</dbReference>
<gene>
    <name evidence="1" type="ORF">A8C75_11290</name>
</gene>
<proteinExistence type="predicted"/>
<evidence type="ECO:0000313" key="2">
    <source>
        <dbReference type="Proteomes" id="UP000078070"/>
    </source>
</evidence>
<evidence type="ECO:0000313" key="1">
    <source>
        <dbReference type="EMBL" id="ANG63006.1"/>
    </source>
</evidence>
<dbReference type="Proteomes" id="UP000078070">
    <property type="component" value="Chromosome"/>
</dbReference>
<reference evidence="1 2" key="2">
    <citation type="journal article" date="2018" name="Int. J. Syst. Evol. Microbiol.">
        <title>Marinobacterium aestuarii sp. nov., a benzene-degrading marine bacterium isolated from estuary sediment.</title>
        <authorList>
            <person name="Bae S.S."/>
            <person name="Jung J."/>
            <person name="Chung D."/>
            <person name="Baek K."/>
        </authorList>
    </citation>
    <scope>NUCLEOTIDE SEQUENCE [LARGE SCALE GENOMIC DNA]</scope>
    <source>
        <strain evidence="1 2">ST58-10</strain>
    </source>
</reference>
<dbReference type="EMBL" id="CP015839">
    <property type="protein sequence ID" value="ANG63006.1"/>
    <property type="molecule type" value="Genomic_DNA"/>
</dbReference>
<protein>
    <submittedName>
        <fullName evidence="1">Uncharacterized protein</fullName>
    </submittedName>
</protein>
<accession>A0A1A9EYJ0</accession>
<dbReference type="AlphaFoldDB" id="A0A1A9EYJ0"/>
<organism evidence="1 2">
    <name type="scientific">Marinobacterium aestuarii</name>
    <dbReference type="NCBI Taxonomy" id="1821621"/>
    <lineage>
        <taxon>Bacteria</taxon>
        <taxon>Pseudomonadati</taxon>
        <taxon>Pseudomonadota</taxon>
        <taxon>Gammaproteobacteria</taxon>
        <taxon>Oceanospirillales</taxon>
        <taxon>Oceanospirillaceae</taxon>
        <taxon>Marinobacterium</taxon>
    </lineage>
</organism>
<dbReference type="KEGG" id="mars:A8C75_11290"/>
<dbReference type="Pfam" id="PF13272">
    <property type="entry name" value="Holin_2-3"/>
    <property type="match status" value="1"/>
</dbReference>
<dbReference type="RefSeq" id="WP_067382135.1">
    <property type="nucleotide sequence ID" value="NZ_CP015839.1"/>
</dbReference>
<name>A0A1A9EYJ0_9GAMM</name>
<reference evidence="2" key="1">
    <citation type="submission" date="2016-05" db="EMBL/GenBank/DDBJ databases">
        <authorList>
            <person name="Baek K."/>
            <person name="Yang S.-J."/>
        </authorList>
    </citation>
    <scope>NUCLEOTIDE SEQUENCE [LARGE SCALE GENOMIC DNA]</scope>
    <source>
        <strain evidence="2">ST58-10</strain>
    </source>
</reference>
<keyword evidence="2" id="KW-1185">Reference proteome</keyword>
<sequence>MMLWLNMPRLTVFTFIVLLLTGLIFLLAPQQLPVTIDKLSLVAWLGYWIDRAGRPGRIVPRGHA</sequence>